<accession>D1A746</accession>
<dbReference type="HOGENOM" id="CLU_464535_0_0_11"/>
<dbReference type="STRING" id="471852.Tcur_4730"/>
<protein>
    <submittedName>
        <fullName evidence="7">Serine/threonine protein kinase</fullName>
    </submittedName>
</protein>
<keyword evidence="5" id="KW-0472">Membrane</keyword>
<dbReference type="OrthoDB" id="3444486at2"/>
<keyword evidence="5" id="KW-0812">Transmembrane</keyword>
<proteinExistence type="predicted"/>
<reference evidence="7 8" key="1">
    <citation type="journal article" date="2011" name="Stand. Genomic Sci.">
        <title>Complete genome sequence of Thermomonospora curvata type strain (B9).</title>
        <authorList>
            <person name="Chertkov O."/>
            <person name="Sikorski J."/>
            <person name="Nolan M."/>
            <person name="Lapidus A."/>
            <person name="Lucas S."/>
            <person name="Del Rio T.G."/>
            <person name="Tice H."/>
            <person name="Cheng J.F."/>
            <person name="Goodwin L."/>
            <person name="Pitluck S."/>
            <person name="Liolios K."/>
            <person name="Ivanova N."/>
            <person name="Mavromatis K."/>
            <person name="Mikhailova N."/>
            <person name="Ovchinnikova G."/>
            <person name="Pati A."/>
            <person name="Chen A."/>
            <person name="Palaniappan K."/>
            <person name="Djao O.D."/>
            <person name="Land M."/>
            <person name="Hauser L."/>
            <person name="Chang Y.J."/>
            <person name="Jeffries C.D."/>
            <person name="Brettin T."/>
            <person name="Han C."/>
            <person name="Detter J.C."/>
            <person name="Rohde M."/>
            <person name="Goker M."/>
            <person name="Woyke T."/>
            <person name="Bristow J."/>
            <person name="Eisen J.A."/>
            <person name="Markowitz V."/>
            <person name="Hugenholtz P."/>
            <person name="Klenk H.P."/>
            <person name="Kyrpides N.C."/>
        </authorList>
    </citation>
    <scope>NUCLEOTIDE SEQUENCE [LARGE SCALE GENOMIC DNA]</scope>
    <source>
        <strain evidence="8">ATCC 19995 / DSM 43183 / JCM 3096 / KCTC 9072 / NBRC 15933 / NCIMB 10081 / Henssen B9</strain>
    </source>
</reference>
<keyword evidence="7" id="KW-0723">Serine/threonine-protein kinase</keyword>
<name>D1A746_THECD</name>
<keyword evidence="2" id="KW-0547">Nucleotide-binding</keyword>
<dbReference type="InterPro" id="IPR011009">
    <property type="entry name" value="Kinase-like_dom_sf"/>
</dbReference>
<evidence type="ECO:0000256" key="2">
    <source>
        <dbReference type="ARBA" id="ARBA00022741"/>
    </source>
</evidence>
<dbReference type="InterPro" id="IPR000719">
    <property type="entry name" value="Prot_kinase_dom"/>
</dbReference>
<keyword evidence="5" id="KW-1133">Transmembrane helix</keyword>
<dbReference type="PROSITE" id="PS50011">
    <property type="entry name" value="PROTEIN_KINASE_DOM"/>
    <property type="match status" value="1"/>
</dbReference>
<dbReference type="GO" id="GO:0005524">
    <property type="term" value="F:ATP binding"/>
    <property type="evidence" value="ECO:0007669"/>
    <property type="project" value="UniProtKB-KW"/>
</dbReference>
<dbReference type="Gene3D" id="3.30.200.20">
    <property type="entry name" value="Phosphorylase Kinase, domain 1"/>
    <property type="match status" value="1"/>
</dbReference>
<dbReference type="PROSITE" id="PS00108">
    <property type="entry name" value="PROTEIN_KINASE_ST"/>
    <property type="match status" value="1"/>
</dbReference>
<dbReference type="GO" id="GO:0004674">
    <property type="term" value="F:protein serine/threonine kinase activity"/>
    <property type="evidence" value="ECO:0007669"/>
    <property type="project" value="UniProtKB-KW"/>
</dbReference>
<keyword evidence="3 7" id="KW-0418">Kinase</keyword>
<evidence type="ECO:0000256" key="1">
    <source>
        <dbReference type="ARBA" id="ARBA00022679"/>
    </source>
</evidence>
<dbReference type="PANTHER" id="PTHR43289:SF34">
    <property type="entry name" value="SERINE_THREONINE-PROTEIN KINASE YBDM-RELATED"/>
    <property type="match status" value="1"/>
</dbReference>
<evidence type="ECO:0000259" key="6">
    <source>
        <dbReference type="PROSITE" id="PS50011"/>
    </source>
</evidence>
<keyword evidence="8" id="KW-1185">Reference proteome</keyword>
<feature type="transmembrane region" description="Helical" evidence="5">
    <location>
        <begin position="309"/>
        <end position="331"/>
    </location>
</feature>
<dbReference type="eggNOG" id="COG0515">
    <property type="taxonomic scope" value="Bacteria"/>
</dbReference>
<keyword evidence="1" id="KW-0808">Transferase</keyword>
<dbReference type="InterPro" id="IPR008271">
    <property type="entry name" value="Ser/Thr_kinase_AS"/>
</dbReference>
<organism evidence="7 8">
    <name type="scientific">Thermomonospora curvata (strain ATCC 19995 / DSM 43183 / JCM 3096 / KCTC 9072 / NBRC 15933 / NCIMB 10081 / Henssen B9)</name>
    <dbReference type="NCBI Taxonomy" id="471852"/>
    <lineage>
        <taxon>Bacteria</taxon>
        <taxon>Bacillati</taxon>
        <taxon>Actinomycetota</taxon>
        <taxon>Actinomycetes</taxon>
        <taxon>Streptosporangiales</taxon>
        <taxon>Thermomonosporaceae</taxon>
        <taxon>Thermomonospora</taxon>
    </lineage>
</organism>
<evidence type="ECO:0000313" key="8">
    <source>
        <dbReference type="Proteomes" id="UP000001918"/>
    </source>
</evidence>
<dbReference type="Proteomes" id="UP000001918">
    <property type="component" value="Chromosome"/>
</dbReference>
<dbReference type="KEGG" id="tcu:Tcur_4730"/>
<dbReference type="CDD" id="cd14014">
    <property type="entry name" value="STKc_PknB_like"/>
    <property type="match status" value="1"/>
</dbReference>
<evidence type="ECO:0000256" key="3">
    <source>
        <dbReference type="ARBA" id="ARBA00022777"/>
    </source>
</evidence>
<dbReference type="EMBL" id="CP001738">
    <property type="protein sequence ID" value="ACZ00252.1"/>
    <property type="molecule type" value="Genomic_DNA"/>
</dbReference>
<dbReference type="Pfam" id="PF00069">
    <property type="entry name" value="Pkinase"/>
    <property type="match status" value="1"/>
</dbReference>
<dbReference type="RefSeq" id="WP_012855033.1">
    <property type="nucleotide sequence ID" value="NC_013510.1"/>
</dbReference>
<sequence length="564" mass="59946">MLTDQDPRQIGRYRLVGRLGQGGQGVVYLAEAPDGTQVAVKVLHQHADARARERFHKEVATARRVAPFCTARILDVGEDGGAPFVVTEYIDGPSLRDLVQRDGPRSGPELYRLAVGTATALAAIHQAGVVHRDFKPGNVLLGPDGPRVIDFGIARSLDLTATATGSVVGTPAYMAPEQFSGRDVGPAADVFAWGATIAYAANGRPPHGQDSVPAVLARLSRGECDLGRLDGPLYRLVRDCLHRDPARRPTSSQVLMRLLECDTPIAADQALAQGRHLAVSAPADDRTARWTALRTTDRPVRAAGRLRAAAVPVAAAAVAVAAIITAVVAVIGSGERGRAGAGSAAGTATPQPTTPAQIATALQRAAAARKTVAFDAKGGLDQGMSMLRADGRCQVDAGLNADCDMHVADEGSHVERTRVVLIGNSGYYGDGTNARVFSVGRGAEISETPMHVGRSTRWLVSPKHSVELVRHAPRLDISRDSASITYGGRLSAGAMRKAPLIGAFYEAYTEEAELSFLLTTSTDHLPQRLELNMVMRYGPDNATRANYVIDYRDWGRAGTVQRPF</sequence>
<evidence type="ECO:0000256" key="5">
    <source>
        <dbReference type="SAM" id="Phobius"/>
    </source>
</evidence>
<dbReference type="AlphaFoldDB" id="D1A746"/>
<evidence type="ECO:0000256" key="4">
    <source>
        <dbReference type="ARBA" id="ARBA00022840"/>
    </source>
</evidence>
<evidence type="ECO:0000313" key="7">
    <source>
        <dbReference type="EMBL" id="ACZ00252.1"/>
    </source>
</evidence>
<feature type="domain" description="Protein kinase" evidence="6">
    <location>
        <begin position="13"/>
        <end position="259"/>
    </location>
</feature>
<dbReference type="SUPFAM" id="SSF56112">
    <property type="entry name" value="Protein kinase-like (PK-like)"/>
    <property type="match status" value="1"/>
</dbReference>
<keyword evidence="4" id="KW-0067">ATP-binding</keyword>
<gene>
    <name evidence="7" type="ordered locus">Tcur_4730</name>
</gene>
<dbReference type="Gene3D" id="1.10.510.10">
    <property type="entry name" value="Transferase(Phosphotransferase) domain 1"/>
    <property type="match status" value="1"/>
</dbReference>
<dbReference type="PANTHER" id="PTHR43289">
    <property type="entry name" value="MITOGEN-ACTIVATED PROTEIN KINASE KINASE KINASE 20-RELATED"/>
    <property type="match status" value="1"/>
</dbReference>